<evidence type="ECO:0000313" key="1">
    <source>
        <dbReference type="Proteomes" id="UP000887579"/>
    </source>
</evidence>
<proteinExistence type="predicted"/>
<sequence>MKDKISLKRQSRRYKSESGKEHSSSSNNNGKLMKDGKEVCAIPLVECLCPDQPVIQDDPEQSVKMLCSNQSCPYSSKSYVHMDCFNALEDKMFILLKHLGIVWHLAVGSSHPYLKVISD</sequence>
<dbReference type="WBParaSite" id="ES5_v2.g414.t1">
    <property type="protein sequence ID" value="ES5_v2.g414.t1"/>
    <property type="gene ID" value="ES5_v2.g414"/>
</dbReference>
<dbReference type="Proteomes" id="UP000887579">
    <property type="component" value="Unplaced"/>
</dbReference>
<reference evidence="2" key="1">
    <citation type="submission" date="2022-11" db="UniProtKB">
        <authorList>
            <consortium name="WormBaseParasite"/>
        </authorList>
    </citation>
    <scope>IDENTIFICATION</scope>
</reference>
<name>A0AC34GNA7_9BILA</name>
<evidence type="ECO:0000313" key="2">
    <source>
        <dbReference type="WBParaSite" id="ES5_v2.g414.t1"/>
    </source>
</evidence>
<protein>
    <submittedName>
        <fullName evidence="2">Uncharacterized protein</fullName>
    </submittedName>
</protein>
<organism evidence="1 2">
    <name type="scientific">Panagrolaimus sp. ES5</name>
    <dbReference type="NCBI Taxonomy" id="591445"/>
    <lineage>
        <taxon>Eukaryota</taxon>
        <taxon>Metazoa</taxon>
        <taxon>Ecdysozoa</taxon>
        <taxon>Nematoda</taxon>
        <taxon>Chromadorea</taxon>
        <taxon>Rhabditida</taxon>
        <taxon>Tylenchina</taxon>
        <taxon>Panagrolaimomorpha</taxon>
        <taxon>Panagrolaimoidea</taxon>
        <taxon>Panagrolaimidae</taxon>
        <taxon>Panagrolaimus</taxon>
    </lineage>
</organism>
<accession>A0AC34GNA7</accession>